<evidence type="ECO:0000256" key="4">
    <source>
        <dbReference type="ARBA" id="ARBA00022679"/>
    </source>
</evidence>
<comment type="catalytic activity">
    <reaction evidence="6">
        <text>cytidine(1402) in 16S rRNA + S-adenosyl-L-methionine = 2'-O-methylcytidine(1402) in 16S rRNA + S-adenosyl-L-homocysteine + H(+)</text>
        <dbReference type="Rhea" id="RHEA:42924"/>
        <dbReference type="Rhea" id="RHEA-COMP:10285"/>
        <dbReference type="Rhea" id="RHEA-COMP:10286"/>
        <dbReference type="ChEBI" id="CHEBI:15378"/>
        <dbReference type="ChEBI" id="CHEBI:57856"/>
        <dbReference type="ChEBI" id="CHEBI:59789"/>
        <dbReference type="ChEBI" id="CHEBI:74495"/>
        <dbReference type="ChEBI" id="CHEBI:82748"/>
        <dbReference type="EC" id="2.1.1.198"/>
    </reaction>
</comment>
<dbReference type="EMBL" id="LBPI01000012">
    <property type="protein sequence ID" value="KKP54725.1"/>
    <property type="molecule type" value="Genomic_DNA"/>
</dbReference>
<comment type="subcellular location">
    <subcellularLocation>
        <location evidence="6">Cytoplasm</location>
    </subcellularLocation>
</comment>
<dbReference type="PROSITE" id="PS01296">
    <property type="entry name" value="RSMI"/>
    <property type="match status" value="1"/>
</dbReference>
<keyword evidence="4 6" id="KW-0808">Transferase</keyword>
<keyword evidence="5 6" id="KW-0949">S-adenosyl-L-methionine</keyword>
<name>A0A0G0CUE7_9BACT</name>
<comment type="function">
    <text evidence="6">Catalyzes the 2'-O-methylation of the ribose of cytidine 1402 (C1402) in 16S rRNA.</text>
</comment>
<protein>
    <recommendedName>
        <fullName evidence="6">Ribosomal RNA small subunit methyltransferase I</fullName>
        <ecNumber evidence="6">2.1.1.198</ecNumber>
    </recommendedName>
    <alternativeName>
        <fullName evidence="6">16S rRNA 2'-O-ribose C1402 methyltransferase</fullName>
    </alternativeName>
    <alternativeName>
        <fullName evidence="6">rRNA (cytidine-2'-O-)-methyltransferase RsmI</fullName>
    </alternativeName>
</protein>
<dbReference type="SUPFAM" id="SSF53790">
    <property type="entry name" value="Tetrapyrrole methylase"/>
    <property type="match status" value="1"/>
</dbReference>
<dbReference type="PIRSF" id="PIRSF005917">
    <property type="entry name" value="MTase_YraL"/>
    <property type="match status" value="1"/>
</dbReference>
<dbReference type="AlphaFoldDB" id="A0A0G0CUE7"/>
<reference evidence="8 9" key="1">
    <citation type="journal article" date="2015" name="Nature">
        <title>rRNA introns, odd ribosomes, and small enigmatic genomes across a large radiation of phyla.</title>
        <authorList>
            <person name="Brown C.T."/>
            <person name="Hug L.A."/>
            <person name="Thomas B.C."/>
            <person name="Sharon I."/>
            <person name="Castelle C.J."/>
            <person name="Singh A."/>
            <person name="Wilkins M.J."/>
            <person name="Williams K.H."/>
            <person name="Banfield J.F."/>
        </authorList>
    </citation>
    <scope>NUCLEOTIDE SEQUENCE [LARGE SCALE GENOMIC DNA]</scope>
</reference>
<dbReference type="EC" id="2.1.1.198" evidence="6"/>
<dbReference type="Pfam" id="PF00590">
    <property type="entry name" value="TP_methylase"/>
    <property type="match status" value="1"/>
</dbReference>
<dbReference type="Gene3D" id="3.30.950.10">
    <property type="entry name" value="Methyltransferase, Cobalt-precorrin-4 Transmethylase, Domain 2"/>
    <property type="match status" value="1"/>
</dbReference>
<comment type="caution">
    <text evidence="8">The sequence shown here is derived from an EMBL/GenBank/DDBJ whole genome shotgun (WGS) entry which is preliminary data.</text>
</comment>
<dbReference type="InterPro" id="IPR008189">
    <property type="entry name" value="rRNA_ssu_MeTfrase_I"/>
</dbReference>
<evidence type="ECO:0000313" key="9">
    <source>
        <dbReference type="Proteomes" id="UP000034488"/>
    </source>
</evidence>
<dbReference type="PATRIC" id="fig|1619088.3.peg.461"/>
<dbReference type="PANTHER" id="PTHR46111:SF1">
    <property type="entry name" value="RIBOSOMAL RNA SMALL SUBUNIT METHYLTRANSFERASE I"/>
    <property type="match status" value="1"/>
</dbReference>
<dbReference type="PANTHER" id="PTHR46111">
    <property type="entry name" value="RIBOSOMAL RNA SMALL SUBUNIT METHYLTRANSFERASE I"/>
    <property type="match status" value="1"/>
</dbReference>
<dbReference type="InterPro" id="IPR000878">
    <property type="entry name" value="4pyrrol_Mease"/>
</dbReference>
<evidence type="ECO:0000256" key="6">
    <source>
        <dbReference type="HAMAP-Rule" id="MF_01877"/>
    </source>
</evidence>
<evidence type="ECO:0000256" key="5">
    <source>
        <dbReference type="ARBA" id="ARBA00022691"/>
    </source>
</evidence>
<gene>
    <name evidence="6" type="primary">rsmI</name>
    <name evidence="8" type="ORF">UR47_C0012G0010</name>
</gene>
<keyword evidence="1 6" id="KW-0963">Cytoplasm</keyword>
<keyword evidence="2 6" id="KW-0698">rRNA processing</keyword>
<accession>A0A0G0CUE7</accession>
<sequence length="238" mass="26568">MFKKNIMNKGRVYIVATPIGNLGDMTYRAVEILKSVPFVLAEDTRESKKLFNRYDIPTQLISYRDQNHGRMISKIIEKLDIGLNLALISDSGTPLISDPGFKLVKELRELGYIVESIPGPSALIAALSISGLPTDKFAFLGFLPKSDSRRKDILKEYLNLGCTVVVYESPKRVIDLLSIIGDCIKENTVVLAKDLTKLREEVLTGEAIDLISLLKGREFDTHPHGEFVVMISPFSQKV</sequence>
<dbReference type="InterPro" id="IPR014776">
    <property type="entry name" value="4pyrrole_Mease_sub2"/>
</dbReference>
<comment type="similarity">
    <text evidence="6">Belongs to the methyltransferase superfamily. RsmI family.</text>
</comment>
<evidence type="ECO:0000256" key="1">
    <source>
        <dbReference type="ARBA" id="ARBA00022490"/>
    </source>
</evidence>
<organism evidence="8 9">
    <name type="scientific">candidate division WS6 bacterium GW2011_GWB1_33_6</name>
    <dbReference type="NCBI Taxonomy" id="1619088"/>
    <lineage>
        <taxon>Bacteria</taxon>
        <taxon>Candidatus Dojkabacteria</taxon>
    </lineage>
</organism>
<evidence type="ECO:0000256" key="2">
    <source>
        <dbReference type="ARBA" id="ARBA00022552"/>
    </source>
</evidence>
<dbReference type="CDD" id="cd11648">
    <property type="entry name" value="RsmI"/>
    <property type="match status" value="1"/>
</dbReference>
<dbReference type="HAMAP" id="MF_01877">
    <property type="entry name" value="16SrRNA_methyltr_I"/>
    <property type="match status" value="1"/>
</dbReference>
<dbReference type="GO" id="GO:0005737">
    <property type="term" value="C:cytoplasm"/>
    <property type="evidence" value="ECO:0007669"/>
    <property type="project" value="UniProtKB-SubCell"/>
</dbReference>
<evidence type="ECO:0000313" key="8">
    <source>
        <dbReference type="EMBL" id="KKP54725.1"/>
    </source>
</evidence>
<dbReference type="NCBIfam" id="TIGR00096">
    <property type="entry name" value="16S rRNA (cytidine(1402)-2'-O)-methyltransferase"/>
    <property type="match status" value="1"/>
</dbReference>
<dbReference type="GO" id="GO:0070677">
    <property type="term" value="F:rRNA (cytosine-2'-O-)-methyltransferase activity"/>
    <property type="evidence" value="ECO:0007669"/>
    <property type="project" value="UniProtKB-UniRule"/>
</dbReference>
<feature type="domain" description="Tetrapyrrole methylase" evidence="7">
    <location>
        <begin position="11"/>
        <end position="207"/>
    </location>
</feature>
<dbReference type="Proteomes" id="UP000034488">
    <property type="component" value="Unassembled WGS sequence"/>
</dbReference>
<evidence type="ECO:0000259" key="7">
    <source>
        <dbReference type="Pfam" id="PF00590"/>
    </source>
</evidence>
<keyword evidence="3 6" id="KW-0489">Methyltransferase</keyword>
<dbReference type="InterPro" id="IPR018063">
    <property type="entry name" value="SAM_MeTrfase_RsmI_CS"/>
</dbReference>
<dbReference type="InterPro" id="IPR014777">
    <property type="entry name" value="4pyrrole_Mease_sub1"/>
</dbReference>
<dbReference type="InterPro" id="IPR035996">
    <property type="entry name" value="4pyrrol_Methylase_sf"/>
</dbReference>
<evidence type="ECO:0000256" key="3">
    <source>
        <dbReference type="ARBA" id="ARBA00022603"/>
    </source>
</evidence>
<proteinExistence type="inferred from homology"/>
<dbReference type="Gene3D" id="3.40.1010.10">
    <property type="entry name" value="Cobalt-precorrin-4 Transmethylase, Domain 1"/>
    <property type="match status" value="1"/>
</dbReference>